<feature type="transmembrane region" description="Helical" evidence="7">
    <location>
        <begin position="144"/>
        <end position="176"/>
    </location>
</feature>
<evidence type="ECO:0000313" key="9">
    <source>
        <dbReference type="Proteomes" id="UP000593626"/>
    </source>
</evidence>
<dbReference type="NCBIfam" id="TIGR00937">
    <property type="entry name" value="2A51"/>
    <property type="match status" value="1"/>
</dbReference>
<feature type="transmembrane region" description="Helical" evidence="7">
    <location>
        <begin position="372"/>
        <end position="389"/>
    </location>
</feature>
<evidence type="ECO:0000256" key="1">
    <source>
        <dbReference type="ARBA" id="ARBA00004651"/>
    </source>
</evidence>
<evidence type="ECO:0000256" key="7">
    <source>
        <dbReference type="SAM" id="Phobius"/>
    </source>
</evidence>
<dbReference type="GO" id="GO:0015109">
    <property type="term" value="F:chromate transmembrane transporter activity"/>
    <property type="evidence" value="ECO:0007669"/>
    <property type="project" value="InterPro"/>
</dbReference>
<dbReference type="EMBL" id="CP049742">
    <property type="protein sequence ID" value="QPC47423.1"/>
    <property type="molecule type" value="Genomic_DNA"/>
</dbReference>
<dbReference type="AlphaFoldDB" id="A0A7S8HG22"/>
<dbReference type="RefSeq" id="WP_239672093.1">
    <property type="nucleotide sequence ID" value="NZ_CP049742.1"/>
</dbReference>
<evidence type="ECO:0000256" key="3">
    <source>
        <dbReference type="ARBA" id="ARBA00022475"/>
    </source>
</evidence>
<feature type="transmembrane region" description="Helical" evidence="7">
    <location>
        <begin position="112"/>
        <end position="132"/>
    </location>
</feature>
<feature type="transmembrane region" description="Helical" evidence="7">
    <location>
        <begin position="81"/>
        <end position="100"/>
    </location>
</feature>
<feature type="transmembrane region" description="Helical" evidence="7">
    <location>
        <begin position="228"/>
        <end position="246"/>
    </location>
</feature>
<feature type="transmembrane region" description="Helical" evidence="7">
    <location>
        <begin position="349"/>
        <end position="367"/>
    </location>
</feature>
<feature type="transmembrane region" description="Helical" evidence="7">
    <location>
        <begin position="289"/>
        <end position="311"/>
    </location>
</feature>
<dbReference type="PIRSF" id="PIRSF004810">
    <property type="entry name" value="ChrA"/>
    <property type="match status" value="1"/>
</dbReference>
<gene>
    <name evidence="8" type="primary">chrA</name>
    <name evidence="8" type="ORF">G8O30_10920</name>
</gene>
<name>A0A7S8HG22_9BACI</name>
<comment type="subcellular location">
    <subcellularLocation>
        <location evidence="1">Cell membrane</location>
        <topology evidence="1">Multi-pass membrane protein</topology>
    </subcellularLocation>
</comment>
<keyword evidence="5 7" id="KW-1133">Transmembrane helix</keyword>
<evidence type="ECO:0000256" key="6">
    <source>
        <dbReference type="ARBA" id="ARBA00023136"/>
    </source>
</evidence>
<dbReference type="GO" id="GO:0005886">
    <property type="term" value="C:plasma membrane"/>
    <property type="evidence" value="ECO:0007669"/>
    <property type="project" value="UniProtKB-SubCell"/>
</dbReference>
<keyword evidence="4 7" id="KW-0812">Transmembrane</keyword>
<accession>A0A7S8HG22</accession>
<reference evidence="8 9" key="1">
    <citation type="submission" date="2019-07" db="EMBL/GenBank/DDBJ databases">
        <title>Genome sequence of 2 isolates from Red Sea Mangroves.</title>
        <authorList>
            <person name="Sefrji F."/>
            <person name="Michoud G."/>
            <person name="Merlino G."/>
            <person name="Daffonchio D."/>
        </authorList>
    </citation>
    <scope>NUCLEOTIDE SEQUENCE [LARGE SCALE GENOMIC DNA]</scope>
    <source>
        <strain evidence="8 9">R1DC41</strain>
    </source>
</reference>
<dbReference type="PANTHER" id="PTHR33567:SF3">
    <property type="entry name" value="CHROMATE ION TRANSPORTER (EUROFUNG)"/>
    <property type="match status" value="1"/>
</dbReference>
<protein>
    <submittedName>
        <fullName evidence="8">Chromate efflux transporter</fullName>
    </submittedName>
</protein>
<dbReference type="InterPro" id="IPR003370">
    <property type="entry name" value="Chromate_transpt"/>
</dbReference>
<sequence length="390" mass="41654">MSRWKNYKEIISASTKLGFTSFGGPVAHLAYFRNEYIEKRNWMDEKAYADIIALCQFLPGPASSQVGIAIGMVRGGLLGGFLSWFGFTMPSVIALMLFALFVQGSGVNVDGIIHGLKLVAVAVVAQALVGMGKNLAPDRERMTIAALAAITTLLIPSAIGQIGIIVVAGVIGFALYRNQKVQEGVDLALSIKKSTGVIALTIFFALLVILPILRTVFDSVYVAIFDTFYRVGSIVFGGGHVVLPMLEREVVPVGWMSDSTFLAGYGAAQAVPGPLFTLSSYLGAIMEGIPGALLATAAMFLPSFLLIIGVLPFWNSIRKKPTFTAALMGVNAAVVGILLAALYDPIFTSSVIEVWDFVIVIVAYVALQSWKVPAWLVVLLTAVAGWIVTL</sequence>
<dbReference type="KEGG" id="mcui:G8O30_10920"/>
<dbReference type="PANTHER" id="PTHR33567">
    <property type="entry name" value="CHROMATE ION TRANSPORTER (EUROFUNG)"/>
    <property type="match status" value="1"/>
</dbReference>
<evidence type="ECO:0000256" key="4">
    <source>
        <dbReference type="ARBA" id="ARBA00022692"/>
    </source>
</evidence>
<feature type="transmembrane region" description="Helical" evidence="7">
    <location>
        <begin position="323"/>
        <end position="343"/>
    </location>
</feature>
<organism evidence="8 9">
    <name type="scientific">Mangrovibacillus cuniculi</name>
    <dbReference type="NCBI Taxonomy" id="2593652"/>
    <lineage>
        <taxon>Bacteria</taxon>
        <taxon>Bacillati</taxon>
        <taxon>Bacillota</taxon>
        <taxon>Bacilli</taxon>
        <taxon>Bacillales</taxon>
        <taxon>Bacillaceae</taxon>
        <taxon>Mangrovibacillus</taxon>
    </lineage>
</organism>
<evidence type="ECO:0000313" key="8">
    <source>
        <dbReference type="EMBL" id="QPC47423.1"/>
    </source>
</evidence>
<keyword evidence="3" id="KW-1003">Cell membrane</keyword>
<proteinExistence type="inferred from homology"/>
<dbReference type="Pfam" id="PF02417">
    <property type="entry name" value="Chromate_transp"/>
    <property type="match status" value="2"/>
</dbReference>
<keyword evidence="9" id="KW-1185">Reference proteome</keyword>
<dbReference type="Proteomes" id="UP000593626">
    <property type="component" value="Chromosome"/>
</dbReference>
<feature type="transmembrane region" description="Helical" evidence="7">
    <location>
        <begin position="196"/>
        <end position="216"/>
    </location>
</feature>
<evidence type="ECO:0000256" key="5">
    <source>
        <dbReference type="ARBA" id="ARBA00022989"/>
    </source>
</evidence>
<evidence type="ECO:0000256" key="2">
    <source>
        <dbReference type="ARBA" id="ARBA00005262"/>
    </source>
</evidence>
<comment type="similarity">
    <text evidence="2">Belongs to the chromate ion transporter (CHR) (TC 2.A.51) family.</text>
</comment>
<dbReference type="InterPro" id="IPR014047">
    <property type="entry name" value="Chr_Tranpt_l_chain"/>
</dbReference>
<keyword evidence="6 7" id="KW-0472">Membrane</keyword>